<dbReference type="PROSITE" id="PS50109">
    <property type="entry name" value="HIS_KIN"/>
    <property type="match status" value="1"/>
</dbReference>
<keyword evidence="10" id="KW-0902">Two-component regulatory system</keyword>
<evidence type="ECO:0000313" key="16">
    <source>
        <dbReference type="Proteomes" id="UP000054099"/>
    </source>
</evidence>
<comment type="catalytic activity">
    <reaction evidence="1">
        <text>ATP + protein L-histidine = ADP + protein N-phospho-L-histidine.</text>
        <dbReference type="EC" id="2.7.13.3"/>
    </reaction>
</comment>
<dbReference type="OrthoDB" id="9776552at2"/>
<evidence type="ECO:0000256" key="8">
    <source>
        <dbReference type="ARBA" id="ARBA00022777"/>
    </source>
</evidence>
<evidence type="ECO:0000256" key="7">
    <source>
        <dbReference type="ARBA" id="ARBA00022741"/>
    </source>
</evidence>
<gene>
    <name evidence="15" type="ORF">AS030_07445</name>
</gene>
<dbReference type="InterPro" id="IPR005467">
    <property type="entry name" value="His_kinase_dom"/>
</dbReference>
<evidence type="ECO:0000313" key="15">
    <source>
        <dbReference type="EMBL" id="KSU85331.1"/>
    </source>
</evidence>
<keyword evidence="7" id="KW-0547">Nucleotide-binding</keyword>
<dbReference type="Pfam" id="PF06580">
    <property type="entry name" value="His_kinase"/>
    <property type="match status" value="1"/>
</dbReference>
<dbReference type="Pfam" id="PF02518">
    <property type="entry name" value="HATPase_c"/>
    <property type="match status" value="1"/>
</dbReference>
<dbReference type="AlphaFoldDB" id="A0A0V8JE45"/>
<accession>A0A0V8JE45</accession>
<proteinExistence type="predicted"/>
<dbReference type="EMBL" id="LNQN01000001">
    <property type="protein sequence ID" value="KSU85331.1"/>
    <property type="molecule type" value="Genomic_DNA"/>
</dbReference>
<dbReference type="Proteomes" id="UP000054099">
    <property type="component" value="Unassembled WGS sequence"/>
</dbReference>
<feature type="domain" description="HAMP" evidence="14">
    <location>
        <begin position="197"/>
        <end position="250"/>
    </location>
</feature>
<keyword evidence="4" id="KW-1003">Cell membrane</keyword>
<dbReference type="GO" id="GO:0000155">
    <property type="term" value="F:phosphorelay sensor kinase activity"/>
    <property type="evidence" value="ECO:0007669"/>
    <property type="project" value="InterPro"/>
</dbReference>
<comment type="subcellular location">
    <subcellularLocation>
        <location evidence="2">Cell membrane</location>
        <topology evidence="2">Multi-pass membrane protein</topology>
    </subcellularLocation>
</comment>
<keyword evidence="11 12" id="KW-0472">Membrane</keyword>
<dbReference type="Gene3D" id="6.10.340.10">
    <property type="match status" value="1"/>
</dbReference>
<dbReference type="GO" id="GO:0005886">
    <property type="term" value="C:plasma membrane"/>
    <property type="evidence" value="ECO:0007669"/>
    <property type="project" value="UniProtKB-SubCell"/>
</dbReference>
<evidence type="ECO:0000256" key="12">
    <source>
        <dbReference type="SAM" id="Phobius"/>
    </source>
</evidence>
<evidence type="ECO:0000256" key="3">
    <source>
        <dbReference type="ARBA" id="ARBA00012438"/>
    </source>
</evidence>
<evidence type="ECO:0000256" key="4">
    <source>
        <dbReference type="ARBA" id="ARBA00022475"/>
    </source>
</evidence>
<protein>
    <recommendedName>
        <fullName evidence="3">histidine kinase</fullName>
        <ecNumber evidence="3">2.7.13.3</ecNumber>
    </recommendedName>
</protein>
<dbReference type="PANTHER" id="PTHR34220">
    <property type="entry name" value="SENSOR HISTIDINE KINASE YPDA"/>
    <property type="match status" value="1"/>
</dbReference>
<dbReference type="InterPro" id="IPR003660">
    <property type="entry name" value="HAMP_dom"/>
</dbReference>
<dbReference type="SUPFAM" id="SSF158472">
    <property type="entry name" value="HAMP domain-like"/>
    <property type="match status" value="1"/>
</dbReference>
<evidence type="ECO:0000256" key="10">
    <source>
        <dbReference type="ARBA" id="ARBA00023012"/>
    </source>
</evidence>
<dbReference type="InterPro" id="IPR036890">
    <property type="entry name" value="HATPase_C_sf"/>
</dbReference>
<evidence type="ECO:0000259" key="14">
    <source>
        <dbReference type="PROSITE" id="PS50885"/>
    </source>
</evidence>
<dbReference type="RefSeq" id="WP_061970047.1">
    <property type="nucleotide sequence ID" value="NZ_FMAV01000001.1"/>
</dbReference>
<reference evidence="15 16" key="1">
    <citation type="journal article" date="2014" name="Antonie Van Leeuwenhoek">
        <title>Fictibacillus enclensis sp. nov., isolated from marine sediment.</title>
        <authorList>
            <person name="Dastager S.G."/>
            <person name="Mawlankar R."/>
            <person name="Srinivasan K."/>
            <person name="Tang S.K."/>
            <person name="Lee J.C."/>
            <person name="Ramana V.V."/>
            <person name="Shouche Y.S."/>
        </authorList>
    </citation>
    <scope>NUCLEOTIDE SEQUENCE [LARGE SCALE GENOMIC DNA]</scope>
    <source>
        <strain evidence="15 16">NIO-1003</strain>
    </source>
</reference>
<keyword evidence="16" id="KW-1185">Reference proteome</keyword>
<dbReference type="EC" id="2.7.13.3" evidence="3"/>
<evidence type="ECO:0000256" key="9">
    <source>
        <dbReference type="ARBA" id="ARBA00022840"/>
    </source>
</evidence>
<keyword evidence="12" id="KW-1133">Transmembrane helix</keyword>
<keyword evidence="8" id="KW-0418">Kinase</keyword>
<dbReference type="GO" id="GO:0005524">
    <property type="term" value="F:ATP binding"/>
    <property type="evidence" value="ECO:0007669"/>
    <property type="project" value="UniProtKB-KW"/>
</dbReference>
<comment type="caution">
    <text evidence="15">The sequence shown here is derived from an EMBL/GenBank/DDBJ whole genome shotgun (WGS) entry which is preliminary data.</text>
</comment>
<evidence type="ECO:0000256" key="11">
    <source>
        <dbReference type="ARBA" id="ARBA00023136"/>
    </source>
</evidence>
<dbReference type="InterPro" id="IPR010559">
    <property type="entry name" value="Sig_transdc_His_kin_internal"/>
</dbReference>
<keyword evidence="6" id="KW-0808">Transferase</keyword>
<evidence type="ECO:0000256" key="1">
    <source>
        <dbReference type="ARBA" id="ARBA00000085"/>
    </source>
</evidence>
<dbReference type="PANTHER" id="PTHR34220:SF7">
    <property type="entry name" value="SENSOR HISTIDINE KINASE YPDA"/>
    <property type="match status" value="1"/>
</dbReference>
<name>A0A0V8JE45_9BACL</name>
<keyword evidence="12" id="KW-0812">Transmembrane</keyword>
<evidence type="ECO:0000256" key="6">
    <source>
        <dbReference type="ARBA" id="ARBA00022679"/>
    </source>
</evidence>
<dbReference type="CDD" id="cd06225">
    <property type="entry name" value="HAMP"/>
    <property type="match status" value="1"/>
</dbReference>
<evidence type="ECO:0000256" key="2">
    <source>
        <dbReference type="ARBA" id="ARBA00004651"/>
    </source>
</evidence>
<dbReference type="PROSITE" id="PS50885">
    <property type="entry name" value="HAMP"/>
    <property type="match status" value="1"/>
</dbReference>
<feature type="domain" description="Histidine kinase" evidence="13">
    <location>
        <begin position="274"/>
        <end position="471"/>
    </location>
</feature>
<dbReference type="InterPro" id="IPR003594">
    <property type="entry name" value="HATPase_dom"/>
</dbReference>
<dbReference type="SMART" id="SM00304">
    <property type="entry name" value="HAMP"/>
    <property type="match status" value="1"/>
</dbReference>
<keyword evidence="9" id="KW-0067">ATP-binding</keyword>
<dbReference type="Gene3D" id="3.30.565.10">
    <property type="entry name" value="Histidine kinase-like ATPase, C-terminal domain"/>
    <property type="match status" value="1"/>
</dbReference>
<evidence type="ECO:0000256" key="5">
    <source>
        <dbReference type="ARBA" id="ARBA00022553"/>
    </source>
</evidence>
<dbReference type="Pfam" id="PF00672">
    <property type="entry name" value="HAMP"/>
    <property type="match status" value="1"/>
</dbReference>
<dbReference type="InterPro" id="IPR050640">
    <property type="entry name" value="Bact_2-comp_sensor_kinase"/>
</dbReference>
<dbReference type="SMART" id="SM00387">
    <property type="entry name" value="HATPase_c"/>
    <property type="match status" value="1"/>
</dbReference>
<organism evidence="15 16">
    <name type="scientific">Fictibacillus enclensis</name>
    <dbReference type="NCBI Taxonomy" id="1017270"/>
    <lineage>
        <taxon>Bacteria</taxon>
        <taxon>Bacillati</taxon>
        <taxon>Bacillota</taxon>
        <taxon>Bacilli</taxon>
        <taxon>Bacillales</taxon>
        <taxon>Fictibacillaceae</taxon>
        <taxon>Fictibacillus</taxon>
    </lineage>
</organism>
<dbReference type="SUPFAM" id="SSF55874">
    <property type="entry name" value="ATPase domain of HSP90 chaperone/DNA topoisomerase II/histidine kinase"/>
    <property type="match status" value="1"/>
</dbReference>
<evidence type="ECO:0000259" key="13">
    <source>
        <dbReference type="PROSITE" id="PS50109"/>
    </source>
</evidence>
<keyword evidence="5" id="KW-0597">Phosphoprotein</keyword>
<feature type="transmembrane region" description="Helical" evidence="12">
    <location>
        <begin position="175"/>
        <end position="195"/>
    </location>
</feature>
<sequence>MKTIRSKLLLYFFVFVLLFNVVSISIFFSSRSFLQEYDSSFKQFLLLNQISQTSNQLYEKANQFVLGRNQRVLNEFQQLRVTLNEKTKQLQNQKGFGDIQVKSYIHMTETLIQECEMSIGFAIRDDIDQYSLHIKEARNTSTYLQDTTMSLINLKLTDYQSFYNDLERRNGSFKWFALFLFNTTVLLAVFFALWFSRGINKPVQILSKAASEVSAGKLDGHVIHIDSNDELKLLGETFNLMRKNIRQYIAEIEEKSELDSLLKELELKHLQNQINPHFLFNTLNTISRTAYFENAEETSKLIHAVSTLLRYSLGNINQSVRLREEIKVVTEYFYIQKTRFSDRITFSVNVDEECMRILVPRLILQPIVENAFIHGVEGMEEGGNISLNIFSENGRTIAEIHDNGAGMPEELVTLITNHQEKNNQHVGHSTGIGLQNVMRRMELFYQSENLVTISSKKGKGTSVKLIFPMEECASLEGNNCG</sequence>